<feature type="region of interest" description="Disordered" evidence="1">
    <location>
        <begin position="35"/>
        <end position="54"/>
    </location>
</feature>
<dbReference type="Proteomes" id="UP000681722">
    <property type="component" value="Unassembled WGS sequence"/>
</dbReference>
<protein>
    <submittedName>
        <fullName evidence="4">Uncharacterized protein</fullName>
    </submittedName>
</protein>
<dbReference type="EMBL" id="CAJNOK010002895">
    <property type="protein sequence ID" value="CAF0879291.1"/>
    <property type="molecule type" value="Genomic_DNA"/>
</dbReference>
<proteinExistence type="predicted"/>
<dbReference type="Proteomes" id="UP000682733">
    <property type="component" value="Unassembled WGS sequence"/>
</dbReference>
<dbReference type="Proteomes" id="UP000677228">
    <property type="component" value="Unassembled WGS sequence"/>
</dbReference>
<comment type="caution">
    <text evidence="4">The sequence shown here is derived from an EMBL/GenBank/DDBJ whole genome shotgun (WGS) entry which is preliminary data.</text>
</comment>
<evidence type="ECO:0000313" key="3">
    <source>
        <dbReference type="EMBL" id="CAF0879291.1"/>
    </source>
</evidence>
<feature type="compositionally biased region" description="Polar residues" evidence="1">
    <location>
        <begin position="35"/>
        <end position="44"/>
    </location>
</feature>
<evidence type="ECO:0000256" key="2">
    <source>
        <dbReference type="SAM" id="Phobius"/>
    </source>
</evidence>
<reference evidence="4" key="1">
    <citation type="submission" date="2021-02" db="EMBL/GenBank/DDBJ databases">
        <authorList>
            <person name="Nowell W R."/>
        </authorList>
    </citation>
    <scope>NUCLEOTIDE SEQUENCE</scope>
</reference>
<keyword evidence="7" id="KW-1185">Reference proteome</keyword>
<accession>A0A814YHN3</accession>
<organism evidence="4 7">
    <name type="scientific">Didymodactylos carnosus</name>
    <dbReference type="NCBI Taxonomy" id="1234261"/>
    <lineage>
        <taxon>Eukaryota</taxon>
        <taxon>Metazoa</taxon>
        <taxon>Spiralia</taxon>
        <taxon>Gnathifera</taxon>
        <taxon>Rotifera</taxon>
        <taxon>Eurotatoria</taxon>
        <taxon>Bdelloidea</taxon>
        <taxon>Philodinida</taxon>
        <taxon>Philodinidae</taxon>
        <taxon>Didymodactylos</taxon>
    </lineage>
</organism>
<evidence type="ECO:0000313" key="6">
    <source>
        <dbReference type="EMBL" id="CAF3993470.1"/>
    </source>
</evidence>
<keyword evidence="2" id="KW-0812">Transmembrane</keyword>
<gene>
    <name evidence="4" type="ORF">GPM918_LOCUS25165</name>
    <name evidence="3" type="ORF">OVA965_LOCUS8535</name>
    <name evidence="6" type="ORF">SRO942_LOCUS25169</name>
    <name evidence="5" type="ORF">TMI583_LOCUS8528</name>
</gene>
<dbReference type="Proteomes" id="UP000663829">
    <property type="component" value="Unassembled WGS sequence"/>
</dbReference>
<sequence length="136" mass="15194">MDSSEDQLYSSYTTPKRNDFSLLPVARNGTLDQNYQQHQQTMNRASHFGPPLQHSTASVSFVDPKFETASTAHMIRPDAWATPPNTRNMNAAVQKESTNFGKIRAKLTSTNVLFLVIGLILCGVPLAVLTTLWWLE</sequence>
<evidence type="ECO:0000256" key="1">
    <source>
        <dbReference type="SAM" id="MobiDB-lite"/>
    </source>
</evidence>
<feature type="transmembrane region" description="Helical" evidence="2">
    <location>
        <begin position="112"/>
        <end position="135"/>
    </location>
</feature>
<dbReference type="EMBL" id="CAJOBA010002895">
    <property type="protein sequence ID" value="CAF3663135.1"/>
    <property type="molecule type" value="Genomic_DNA"/>
</dbReference>
<dbReference type="AlphaFoldDB" id="A0A814YHN3"/>
<dbReference type="EMBL" id="CAJNOQ010009659">
    <property type="protein sequence ID" value="CAF1230815.1"/>
    <property type="molecule type" value="Genomic_DNA"/>
</dbReference>
<evidence type="ECO:0000313" key="7">
    <source>
        <dbReference type="Proteomes" id="UP000663829"/>
    </source>
</evidence>
<evidence type="ECO:0000313" key="5">
    <source>
        <dbReference type="EMBL" id="CAF3663135.1"/>
    </source>
</evidence>
<keyword evidence="2" id="KW-1133">Transmembrane helix</keyword>
<dbReference type="OrthoDB" id="10605220at2759"/>
<dbReference type="EMBL" id="CAJOBC010009664">
    <property type="protein sequence ID" value="CAF3993470.1"/>
    <property type="molecule type" value="Genomic_DNA"/>
</dbReference>
<evidence type="ECO:0000313" key="4">
    <source>
        <dbReference type="EMBL" id="CAF1230815.1"/>
    </source>
</evidence>
<keyword evidence="2" id="KW-0472">Membrane</keyword>
<name>A0A814YHN3_9BILA</name>